<accession>A0ABY8K7D3</accession>
<dbReference type="SUPFAM" id="SSF48371">
    <property type="entry name" value="ARM repeat"/>
    <property type="match status" value="1"/>
</dbReference>
<evidence type="ECO:0000313" key="2">
    <source>
        <dbReference type="Proteomes" id="UP001216440"/>
    </source>
</evidence>
<gene>
    <name evidence="1" type="ORF">PYS65_26430</name>
</gene>
<dbReference type="EMBL" id="CP121682">
    <property type="protein sequence ID" value="WGD43379.1"/>
    <property type="molecule type" value="Genomic_DNA"/>
</dbReference>
<protein>
    <recommendedName>
        <fullName evidence="3">PBS lyase</fullName>
    </recommendedName>
</protein>
<dbReference type="RefSeq" id="WP_279336431.1">
    <property type="nucleotide sequence ID" value="NZ_CP121682.1"/>
</dbReference>
<evidence type="ECO:0000313" key="1">
    <source>
        <dbReference type="EMBL" id="WGD43379.1"/>
    </source>
</evidence>
<organism evidence="1 2">
    <name type="scientific">Streptomyces cathayae</name>
    <dbReference type="NCBI Taxonomy" id="3031124"/>
    <lineage>
        <taxon>Bacteria</taxon>
        <taxon>Bacillati</taxon>
        <taxon>Actinomycetota</taxon>
        <taxon>Actinomycetes</taxon>
        <taxon>Kitasatosporales</taxon>
        <taxon>Streptomycetaceae</taxon>
        <taxon>Streptomyces</taxon>
    </lineage>
</organism>
<name>A0ABY8K7D3_9ACTN</name>
<dbReference type="InterPro" id="IPR016024">
    <property type="entry name" value="ARM-type_fold"/>
</dbReference>
<keyword evidence="2" id="KW-1185">Reference proteome</keyword>
<sequence length="486" mass="51632">MNKAVIGGETAAVRLARGAALGEVLDIADPSGSAWISLDEGVRASAWYRPAPLPDALALELPEESWLALALCHPDGRIRERALAGVAEHPALLPLLVVRAADWAGPVRERARQLLGEALAGEVSARTVASLAPLVLRVARRERGNFGLGLLDAALRRAPRELLLPLRTHPDRLLRRFAFRAAVEGGLLSPGELARHAARDDDAVVQALCADAALAAASTGSGRGGWDDVLEPLLGARNPRARSAGVTALRRAGRSERAVEFLADRSAVVRACARYVVRRHGTDPLPWYRERCADPADPAMPPGAAVGLAECGQRADADLLWPLLAHPAPGVRARAVAGLRILDVSDTERLLPLLDDPASGVVREAATSLLPFSGALPADRLMGFLDIGHPRHVRVAAFRLLYARGGVVGLRAAVALLEDPDDTLRMWAGQSVQHWHPTAGRRPGDPEVGELLDRAGHLFSGDALKRRMGEAGLPSRRQTPPVGPGG</sequence>
<dbReference type="Gene3D" id="1.25.10.10">
    <property type="entry name" value="Leucine-rich Repeat Variant"/>
    <property type="match status" value="1"/>
</dbReference>
<dbReference type="InterPro" id="IPR011989">
    <property type="entry name" value="ARM-like"/>
</dbReference>
<proteinExistence type="predicted"/>
<evidence type="ECO:0008006" key="3">
    <source>
        <dbReference type="Google" id="ProtNLM"/>
    </source>
</evidence>
<reference evidence="1 2" key="1">
    <citation type="submission" date="2023-03" db="EMBL/GenBank/DDBJ databases">
        <authorList>
            <person name="Mo P."/>
        </authorList>
    </citation>
    <scope>NUCLEOTIDE SEQUENCE [LARGE SCALE GENOMIC DNA]</scope>
    <source>
        <strain evidence="1 2">HUAS 5</strain>
    </source>
</reference>
<dbReference type="Proteomes" id="UP001216440">
    <property type="component" value="Chromosome"/>
</dbReference>